<proteinExistence type="predicted"/>
<reference evidence="2" key="1">
    <citation type="submission" date="2014-09" db="EMBL/GenBank/DDBJ databases">
        <authorList>
            <person name="Magalhaes I.L.F."/>
            <person name="Oliveira U."/>
            <person name="Santos F.R."/>
            <person name="Vidigal T.H.D.A."/>
            <person name="Brescovit A.D."/>
            <person name="Santos A.J."/>
        </authorList>
    </citation>
    <scope>NUCLEOTIDE SEQUENCE</scope>
    <source>
        <tissue evidence="2">Shoot tissue taken approximately 20 cm above the soil surface</tissue>
    </source>
</reference>
<evidence type="ECO:0000256" key="1">
    <source>
        <dbReference type="SAM" id="MobiDB-lite"/>
    </source>
</evidence>
<dbReference type="AlphaFoldDB" id="A0A0A9DBB3"/>
<feature type="region of interest" description="Disordered" evidence="1">
    <location>
        <begin position="1"/>
        <end position="20"/>
    </location>
</feature>
<organism evidence="2">
    <name type="scientific">Arundo donax</name>
    <name type="common">Giant reed</name>
    <name type="synonym">Donax arundinaceus</name>
    <dbReference type="NCBI Taxonomy" id="35708"/>
    <lineage>
        <taxon>Eukaryota</taxon>
        <taxon>Viridiplantae</taxon>
        <taxon>Streptophyta</taxon>
        <taxon>Embryophyta</taxon>
        <taxon>Tracheophyta</taxon>
        <taxon>Spermatophyta</taxon>
        <taxon>Magnoliopsida</taxon>
        <taxon>Liliopsida</taxon>
        <taxon>Poales</taxon>
        <taxon>Poaceae</taxon>
        <taxon>PACMAD clade</taxon>
        <taxon>Arundinoideae</taxon>
        <taxon>Arundineae</taxon>
        <taxon>Arundo</taxon>
    </lineage>
</organism>
<evidence type="ECO:0000313" key="2">
    <source>
        <dbReference type="EMBL" id="JAD82955.1"/>
    </source>
</evidence>
<accession>A0A0A9DBB3</accession>
<protein>
    <submittedName>
        <fullName evidence="2">Uncharacterized protein</fullName>
    </submittedName>
</protein>
<dbReference type="EMBL" id="GBRH01214940">
    <property type="protein sequence ID" value="JAD82955.1"/>
    <property type="molecule type" value="Transcribed_RNA"/>
</dbReference>
<name>A0A0A9DBB3_ARUDO</name>
<reference evidence="2" key="2">
    <citation type="journal article" date="2015" name="Data Brief">
        <title>Shoot transcriptome of the giant reed, Arundo donax.</title>
        <authorList>
            <person name="Barrero R.A."/>
            <person name="Guerrero F.D."/>
            <person name="Moolhuijzen P."/>
            <person name="Goolsby J.A."/>
            <person name="Tidwell J."/>
            <person name="Bellgard S.E."/>
            <person name="Bellgard M.I."/>
        </authorList>
    </citation>
    <scope>NUCLEOTIDE SEQUENCE</scope>
    <source>
        <tissue evidence="2">Shoot tissue taken approximately 20 cm above the soil surface</tissue>
    </source>
</reference>
<sequence>MCTCARNARRGSNGKETAGN</sequence>